<evidence type="ECO:0000256" key="13">
    <source>
        <dbReference type="SAM" id="MobiDB-lite"/>
    </source>
</evidence>
<dbReference type="PROSITE" id="PS50089">
    <property type="entry name" value="ZF_RING_2"/>
    <property type="match status" value="1"/>
</dbReference>
<feature type="compositionally biased region" description="Pro residues" evidence="13">
    <location>
        <begin position="1275"/>
        <end position="1288"/>
    </location>
</feature>
<dbReference type="InterPro" id="IPR000504">
    <property type="entry name" value="RRM_dom"/>
</dbReference>
<feature type="compositionally biased region" description="Basic residues" evidence="13">
    <location>
        <begin position="1185"/>
        <end position="1194"/>
    </location>
</feature>
<feature type="region of interest" description="Disordered" evidence="13">
    <location>
        <begin position="237"/>
        <end position="390"/>
    </location>
</feature>
<dbReference type="GO" id="GO:0005634">
    <property type="term" value="C:nucleus"/>
    <property type="evidence" value="ECO:0007669"/>
    <property type="project" value="UniProtKB-SubCell"/>
</dbReference>
<feature type="compositionally biased region" description="Basic and acidic residues" evidence="13">
    <location>
        <begin position="90"/>
        <end position="107"/>
    </location>
</feature>
<feature type="domain" description="RRM" evidence="15">
    <location>
        <begin position="121"/>
        <end position="207"/>
    </location>
</feature>
<dbReference type="OMA" id="CLITPRG"/>
<feature type="compositionally biased region" description="Low complexity" evidence="13">
    <location>
        <begin position="685"/>
        <end position="696"/>
    </location>
</feature>
<dbReference type="GO" id="GO:0051254">
    <property type="term" value="P:positive regulation of RNA metabolic process"/>
    <property type="evidence" value="ECO:0007669"/>
    <property type="project" value="UniProtKB-ARBA"/>
</dbReference>
<feature type="compositionally biased region" description="Basic and acidic residues" evidence="13">
    <location>
        <begin position="891"/>
        <end position="900"/>
    </location>
</feature>
<evidence type="ECO:0000256" key="4">
    <source>
        <dbReference type="ARBA" id="ARBA00022771"/>
    </source>
</evidence>
<gene>
    <name evidence="16" type="ORF">SAPIO_CDS8213</name>
</gene>
<evidence type="ECO:0000256" key="7">
    <source>
        <dbReference type="ARBA" id="ARBA00023015"/>
    </source>
</evidence>
<feature type="region of interest" description="Disordered" evidence="13">
    <location>
        <begin position="593"/>
        <end position="648"/>
    </location>
</feature>
<sequence length="1649" mass="177228">MSPQDTFIDDEDDSCPLCIEEFDLSDRNFRPCPCGYQVCQFCFNNIKTNMNGLCPACRRPYDEKTIQWKVVTPEEEAEFRANITKNQKKRAQEQRQKEAQKREAEKENRKNLVGVRVVQKNLVYVTGLTPTVREDELTKTLRKPEFFGQYGNIQKISISNRKGGEGQNPSLGIYVTFEKPEEADRCIRAVNGSQNGDRILRAQLGTTKYCSAWLKHEQCTNRGCMFLHERGDEEDSYTRQDLSSMNSIHTQRPISSASSSRAAPRPQPAPPQYQAPQLPPPPTAQAAGRPMSKDGSEENGTDGSALPSSANWARNPQRSRRGSHATSGAAPSPAISASLPATTEEAVSDSPAPEPAKLATTQQQKDRKASKSPEAVAGPSQPPARAGGIPEDVLKSIVKKLYSWKLPEITPEISQSVELYPPLFDIRGGEKRRAMREEEARLGGEQEEAVETQEPSEEGEPETGGSLALGGEPEERESTRDGQGFDPRRGGIQPPIQRSSADGIFGPALAQNANLGSIGSRTMTPQQQAYMRPQSAFADHLPPGISATQSLTSLMQQQGHSRQSSRFSFANENAGGSASIQLAANPRIMAQQKAMMPTSYPSQPGSQYYTTSVPGPPPGLKSTGTPPSMFGQGPTFGGSPFGAAPKDTNSDLLQSIIRGRAAGNAQAHDAAKREYINSPFSNQYPSSTSSTPAPASGLLASLYGNQPGAFQDFGSKQKKKGKKHRHANTSSSGGSGLVDLADPSILQARMQHQAQSNAGVGQGLFGGQSQDDELPSLDEASSSVDALVADDDDMSLPTNQQTLCSLESFILPLPTQSGHQSIGLGGFPIPSISAPPGLAFGPGNIYGTGQIIPMQPILPATPTMSVATPPGLRSATGSPAPRSAPAGPKQEASKKALNKAEAKSKVRALAIDSGLSRDIASQSSASKGKAILQEEDFPTLDSLKSGAQQATSQSSAKAHQVPTPKPVFATPKKSQQEPVVASPAKPEKTRRAAEKRPPKNTLNIAAATTAKMAQSKPVETVTPIEKPMVDTSESSPATGTGTPSSTIPTSDIRPGTPASGAGPSTASSLSRAGPKTLRLVSTPGIASAGSAIPGLLSMAGRVVRPGTPTSEMFSDSASLVSPSIPPSRVGSPPPVPASKIVGSAAVRTTTKSQQRKQRKEAHKGMTEAIVEAAKSEVEVHAPVVGRKKKQKKEKPAKAAAKVPAKVTKVDGGESSSGVAEERDSKPATTAKDVNSAKEEEKPSTTPPVAATMSPVKKGKENKKAKGKSKEAVAPVPEPAPPQPEPTLPEPERPFDKLQPTPDSVFRRLVRDGLNPHKISMLRPFNSHAIRLEASAMASKTGGNIGSPHDPKQFCKDFVSNHEEIVLRAGKPIRRMENGQRVLITPHGDVVRGLTEEEEDHYLILQNRVAKHANDPVAYKNDQHRVPSGDFSIIQGRMVANGPPSFFPQGEDDIPKSYNSKIRREEAISFANQFAMPSMRLGNRTFVGEKWRDQLEDDNTAEVMYRLKAMFYDQKPSDSQKQPRVGALFQPIFDGSKQDEAAAREKEEAKPPVKTTDKTVPTQARGSPSPSMSRKNLFADEVDENPINDEHLPRYGLEGRDTSTPRPAPPLTFEELEKAFFSSKKEVEKYEKMLNTVIRKNRRILLGQNH</sequence>
<dbReference type="GO" id="GO:0010557">
    <property type="term" value="P:positive regulation of macromolecule biosynthetic process"/>
    <property type="evidence" value="ECO:0007669"/>
    <property type="project" value="UniProtKB-ARBA"/>
</dbReference>
<feature type="compositionally biased region" description="Low complexity" evidence="13">
    <location>
        <begin position="325"/>
        <end position="343"/>
    </location>
</feature>
<keyword evidence="2" id="KW-0678">Repressor</keyword>
<feature type="compositionally biased region" description="Low complexity" evidence="13">
    <location>
        <begin position="1197"/>
        <end position="1206"/>
    </location>
</feature>
<evidence type="ECO:0008006" key="18">
    <source>
        <dbReference type="Google" id="ProtNLM"/>
    </source>
</evidence>
<dbReference type="GO" id="GO:0008270">
    <property type="term" value="F:zinc ion binding"/>
    <property type="evidence" value="ECO:0007669"/>
    <property type="project" value="UniProtKB-KW"/>
</dbReference>
<dbReference type="PROSITE" id="PS50102">
    <property type="entry name" value="RRM"/>
    <property type="match status" value="1"/>
</dbReference>
<feature type="region of interest" description="Disordered" evidence="13">
    <location>
        <begin position="427"/>
        <end position="572"/>
    </location>
</feature>
<keyword evidence="4 11" id="KW-0863">Zinc-finger</keyword>
<proteinExistence type="predicted"/>
<feature type="compositionally biased region" description="Low complexity" evidence="13">
    <location>
        <begin position="945"/>
        <end position="960"/>
    </location>
</feature>
<evidence type="ECO:0000313" key="17">
    <source>
        <dbReference type="Proteomes" id="UP000028545"/>
    </source>
</evidence>
<feature type="compositionally biased region" description="Basic and acidic residues" evidence="13">
    <location>
        <begin position="427"/>
        <end position="444"/>
    </location>
</feature>
<keyword evidence="10" id="KW-0539">Nucleus</keyword>
<dbReference type="CDD" id="cd16618">
    <property type="entry name" value="mRING-HC-C4C4_CNOT4"/>
    <property type="match status" value="1"/>
</dbReference>
<dbReference type="HOGENOM" id="CLU_001793_0_0_1"/>
<dbReference type="FunFam" id="3.30.40.10:FF:000006">
    <property type="entry name" value="CCR4-NOT transcription complex subunit 4"/>
    <property type="match status" value="1"/>
</dbReference>
<evidence type="ECO:0000256" key="11">
    <source>
        <dbReference type="PROSITE-ProRule" id="PRU00175"/>
    </source>
</evidence>
<dbReference type="VEuPathDB" id="FungiDB:SAPIO_CDS8213"/>
<evidence type="ECO:0000256" key="1">
    <source>
        <dbReference type="ARBA" id="ARBA00004123"/>
    </source>
</evidence>
<reference evidence="16 17" key="1">
    <citation type="journal article" date="2014" name="Genome Announc.">
        <title>Draft genome sequence of the pathogenic fungus Scedosporium apiospermum.</title>
        <authorList>
            <person name="Vandeputte P."/>
            <person name="Ghamrawi S."/>
            <person name="Rechenmann M."/>
            <person name="Iltis A."/>
            <person name="Giraud S."/>
            <person name="Fleury M."/>
            <person name="Thornton C."/>
            <person name="Delhaes L."/>
            <person name="Meyer W."/>
            <person name="Papon N."/>
            <person name="Bouchara J.P."/>
        </authorList>
    </citation>
    <scope>NUCLEOTIDE SEQUENCE [LARGE SCALE GENOMIC DNA]</scope>
    <source>
        <strain evidence="16 17">IHEM 14462</strain>
    </source>
</reference>
<keyword evidence="9" id="KW-0804">Transcription</keyword>
<evidence type="ECO:0000313" key="16">
    <source>
        <dbReference type="EMBL" id="KEZ40361.1"/>
    </source>
</evidence>
<dbReference type="InterPro" id="IPR039515">
    <property type="entry name" value="NOT4_mRING-HC-C4C4"/>
</dbReference>
<feature type="compositionally biased region" description="Pro residues" evidence="13">
    <location>
        <begin position="265"/>
        <end position="283"/>
    </location>
</feature>
<dbReference type="Gene3D" id="3.30.70.330">
    <property type="match status" value="1"/>
</dbReference>
<evidence type="ECO:0000259" key="14">
    <source>
        <dbReference type="PROSITE" id="PS50089"/>
    </source>
</evidence>
<dbReference type="PANTHER" id="PTHR12603">
    <property type="entry name" value="CCR4-NOT TRANSCRIPTION COMPLEX RELATED"/>
    <property type="match status" value="1"/>
</dbReference>
<keyword evidence="5" id="KW-0862">Zinc</keyword>
<dbReference type="OrthoDB" id="1923159at2759"/>
<dbReference type="GO" id="GO:0061630">
    <property type="term" value="F:ubiquitin protein ligase activity"/>
    <property type="evidence" value="ECO:0007669"/>
    <property type="project" value="UniProtKB-ARBA"/>
</dbReference>
<dbReference type="EMBL" id="JOWA01000121">
    <property type="protein sequence ID" value="KEZ40361.1"/>
    <property type="molecule type" value="Genomic_DNA"/>
</dbReference>
<feature type="compositionally biased region" description="Acidic residues" evidence="13">
    <location>
        <begin position="445"/>
        <end position="461"/>
    </location>
</feature>
<dbReference type="FunFam" id="3.30.70.330:FF:000257">
    <property type="entry name" value="CCR4-NOT core complex subunit Not4"/>
    <property type="match status" value="1"/>
</dbReference>
<feature type="compositionally biased region" description="Basic and acidic residues" evidence="13">
    <location>
        <begin position="1587"/>
        <end position="1602"/>
    </location>
</feature>
<feature type="compositionally biased region" description="Polar residues" evidence="13">
    <location>
        <begin position="599"/>
        <end position="613"/>
    </location>
</feature>
<feature type="compositionally biased region" description="Low complexity" evidence="13">
    <location>
        <begin position="1120"/>
        <end position="1130"/>
    </location>
</feature>
<feature type="domain" description="RING-type" evidence="14">
    <location>
        <begin position="15"/>
        <end position="58"/>
    </location>
</feature>
<keyword evidence="8" id="KW-0175">Coiled coil</keyword>
<feature type="compositionally biased region" description="Polar residues" evidence="13">
    <location>
        <begin position="239"/>
        <end position="250"/>
    </location>
</feature>
<feature type="region of interest" description="Disordered" evidence="13">
    <location>
        <begin position="1101"/>
        <end position="1301"/>
    </location>
</feature>
<feature type="region of interest" description="Disordered" evidence="13">
    <location>
        <begin position="676"/>
        <end position="781"/>
    </location>
</feature>
<dbReference type="CDD" id="cd12438">
    <property type="entry name" value="RRM_CNOT4"/>
    <property type="match status" value="1"/>
</dbReference>
<dbReference type="SUPFAM" id="SSF54928">
    <property type="entry name" value="RNA-binding domain, RBD"/>
    <property type="match status" value="1"/>
</dbReference>
<accession>A0A084FZ49</accession>
<dbReference type="GO" id="GO:0030015">
    <property type="term" value="C:CCR4-NOT core complex"/>
    <property type="evidence" value="ECO:0007669"/>
    <property type="project" value="UniProtKB-ARBA"/>
</dbReference>
<dbReference type="GeneID" id="27727285"/>
<evidence type="ECO:0000256" key="5">
    <source>
        <dbReference type="ARBA" id="ARBA00022833"/>
    </source>
</evidence>
<feature type="compositionally biased region" description="Low complexity" evidence="13">
    <location>
        <begin position="873"/>
        <end position="888"/>
    </location>
</feature>
<evidence type="ECO:0000256" key="8">
    <source>
        <dbReference type="ARBA" id="ARBA00023054"/>
    </source>
</evidence>
<evidence type="ECO:0000259" key="15">
    <source>
        <dbReference type="PROSITE" id="PS50102"/>
    </source>
</evidence>
<feature type="region of interest" description="Disordered" evidence="13">
    <location>
        <begin position="84"/>
        <end position="107"/>
    </location>
</feature>
<keyword evidence="3" id="KW-0479">Metal-binding</keyword>
<protein>
    <recommendedName>
        <fullName evidence="18">General negative regulator of transcription subunit 4</fullName>
    </recommendedName>
</protein>
<feature type="compositionally biased region" description="Low complexity" evidence="13">
    <location>
        <begin position="251"/>
        <end position="264"/>
    </location>
</feature>
<comment type="subcellular location">
    <subcellularLocation>
        <location evidence="1">Nucleus</location>
    </subcellularLocation>
</comment>
<dbReference type="Pfam" id="PF00076">
    <property type="entry name" value="RRM_1"/>
    <property type="match status" value="1"/>
</dbReference>
<dbReference type="InterPro" id="IPR001841">
    <property type="entry name" value="Znf_RING"/>
</dbReference>
<evidence type="ECO:0000256" key="2">
    <source>
        <dbReference type="ARBA" id="ARBA00022491"/>
    </source>
</evidence>
<keyword evidence="17" id="KW-1185">Reference proteome</keyword>
<dbReference type="GO" id="GO:0003723">
    <property type="term" value="F:RNA binding"/>
    <property type="evidence" value="ECO:0007669"/>
    <property type="project" value="UniProtKB-UniRule"/>
</dbReference>
<dbReference type="GO" id="GO:0000956">
    <property type="term" value="P:nuclear-transcribed mRNA catabolic process"/>
    <property type="evidence" value="ECO:0007669"/>
    <property type="project" value="UniProtKB-ARBA"/>
</dbReference>
<dbReference type="SMART" id="SM00360">
    <property type="entry name" value="RRM"/>
    <property type="match status" value="1"/>
</dbReference>
<dbReference type="Proteomes" id="UP000028545">
    <property type="component" value="Unassembled WGS sequence"/>
</dbReference>
<feature type="compositionally biased region" description="Basic and acidic residues" evidence="13">
    <location>
        <begin position="1257"/>
        <end position="1270"/>
    </location>
</feature>
<dbReference type="GO" id="GO:0016567">
    <property type="term" value="P:protein ubiquitination"/>
    <property type="evidence" value="ECO:0007669"/>
    <property type="project" value="TreeGrafter"/>
</dbReference>
<evidence type="ECO:0000256" key="6">
    <source>
        <dbReference type="ARBA" id="ARBA00022884"/>
    </source>
</evidence>
<feature type="compositionally biased region" description="Polar residues" evidence="13">
    <location>
        <begin position="1107"/>
        <end position="1119"/>
    </location>
</feature>
<feature type="region of interest" description="Disordered" evidence="13">
    <location>
        <begin position="943"/>
        <end position="1075"/>
    </location>
</feature>
<dbReference type="InterPro" id="IPR035979">
    <property type="entry name" value="RBD_domain_sf"/>
</dbReference>
<organism evidence="16 17">
    <name type="scientific">Pseudallescheria apiosperma</name>
    <name type="common">Scedosporium apiospermum</name>
    <dbReference type="NCBI Taxonomy" id="563466"/>
    <lineage>
        <taxon>Eukaryota</taxon>
        <taxon>Fungi</taxon>
        <taxon>Dikarya</taxon>
        <taxon>Ascomycota</taxon>
        <taxon>Pezizomycotina</taxon>
        <taxon>Sordariomycetes</taxon>
        <taxon>Hypocreomycetidae</taxon>
        <taxon>Microascales</taxon>
        <taxon>Microascaceae</taxon>
        <taxon>Scedosporium</taxon>
    </lineage>
</organism>
<feature type="compositionally biased region" description="Low complexity" evidence="13">
    <location>
        <begin position="1031"/>
        <end position="1068"/>
    </location>
</feature>
<feature type="region of interest" description="Disordered" evidence="13">
    <location>
        <begin position="1536"/>
        <end position="1609"/>
    </location>
</feature>
<keyword evidence="6 12" id="KW-0694">RNA-binding</keyword>
<feature type="compositionally biased region" description="Polar residues" evidence="13">
    <location>
        <begin position="1563"/>
        <end position="1573"/>
    </location>
</feature>
<feature type="compositionally biased region" description="Basic residues" evidence="13">
    <location>
        <begin position="716"/>
        <end position="727"/>
    </location>
</feature>
<dbReference type="InterPro" id="IPR013083">
    <property type="entry name" value="Znf_RING/FYVE/PHD"/>
</dbReference>
<evidence type="ECO:0000256" key="10">
    <source>
        <dbReference type="ARBA" id="ARBA00023242"/>
    </source>
</evidence>
<feature type="compositionally biased region" description="Basic and acidic residues" evidence="13">
    <location>
        <begin position="1536"/>
        <end position="1556"/>
    </location>
</feature>
<dbReference type="KEGG" id="sapo:SAPIO_CDS8213"/>
<evidence type="ECO:0000256" key="12">
    <source>
        <dbReference type="PROSITE-ProRule" id="PRU00176"/>
    </source>
</evidence>
<comment type="caution">
    <text evidence="16">The sequence shown here is derived from an EMBL/GenBank/DDBJ whole genome shotgun (WGS) entry which is preliminary data.</text>
</comment>
<name>A0A084FZ49_PSEDA</name>
<feature type="compositionally biased region" description="Polar residues" evidence="13">
    <location>
        <begin position="546"/>
        <end position="572"/>
    </location>
</feature>
<feature type="compositionally biased region" description="Polar residues" evidence="13">
    <location>
        <begin position="750"/>
        <end position="759"/>
    </location>
</feature>
<evidence type="ECO:0000256" key="3">
    <source>
        <dbReference type="ARBA" id="ARBA00022723"/>
    </source>
</evidence>
<dbReference type="SUPFAM" id="SSF57850">
    <property type="entry name" value="RING/U-box"/>
    <property type="match status" value="1"/>
</dbReference>
<feature type="region of interest" description="Disordered" evidence="13">
    <location>
        <begin position="862"/>
        <end position="900"/>
    </location>
</feature>
<dbReference type="Pfam" id="PF14570">
    <property type="entry name" value="zf-RING_4"/>
    <property type="match status" value="1"/>
</dbReference>
<evidence type="ECO:0000256" key="9">
    <source>
        <dbReference type="ARBA" id="ARBA00023163"/>
    </source>
</evidence>
<dbReference type="InterPro" id="IPR012677">
    <property type="entry name" value="Nucleotide-bd_a/b_plait_sf"/>
</dbReference>
<dbReference type="InterPro" id="IPR034261">
    <property type="entry name" value="CNOT4_RRM"/>
</dbReference>
<keyword evidence="7" id="KW-0805">Transcription regulation</keyword>
<dbReference type="InterPro" id="IPR003954">
    <property type="entry name" value="RRM_euk-type"/>
</dbReference>
<feature type="compositionally biased region" description="Polar residues" evidence="13">
    <location>
        <begin position="306"/>
        <end position="316"/>
    </location>
</feature>
<dbReference type="SMART" id="SM00361">
    <property type="entry name" value="RRM_1"/>
    <property type="match status" value="1"/>
</dbReference>
<dbReference type="PANTHER" id="PTHR12603:SF0">
    <property type="entry name" value="CCR4-NOT TRANSCRIPTION COMPLEX SUBUNIT 4"/>
    <property type="match status" value="1"/>
</dbReference>
<feature type="compositionally biased region" description="Basic and acidic residues" evidence="13">
    <location>
        <begin position="985"/>
        <end position="997"/>
    </location>
</feature>
<dbReference type="Gene3D" id="3.30.40.10">
    <property type="entry name" value="Zinc/RING finger domain, C3HC4 (zinc finger)"/>
    <property type="match status" value="1"/>
</dbReference>
<feature type="compositionally biased region" description="Polar residues" evidence="13">
    <location>
        <begin position="511"/>
        <end position="529"/>
    </location>
</feature>
<dbReference type="RefSeq" id="XP_016640160.1">
    <property type="nucleotide sequence ID" value="XM_016789897.1"/>
</dbReference>
<dbReference type="InterPro" id="IPR039780">
    <property type="entry name" value="Mot2"/>
</dbReference>